<dbReference type="PANTHER" id="PTHR12468">
    <property type="entry name" value="GPI MANNOSYLTRANSFERASE 2"/>
    <property type="match status" value="1"/>
</dbReference>
<dbReference type="GO" id="GO:0006506">
    <property type="term" value="P:GPI anchor biosynthetic process"/>
    <property type="evidence" value="ECO:0007669"/>
    <property type="project" value="UniProtKB-UniPathway"/>
</dbReference>
<evidence type="ECO:0000256" key="5">
    <source>
        <dbReference type="ARBA" id="ARBA00022676"/>
    </source>
</evidence>
<evidence type="ECO:0000256" key="9">
    <source>
        <dbReference type="ARBA" id="ARBA00022989"/>
    </source>
</evidence>
<reference evidence="12 13" key="1">
    <citation type="submission" date="2017-03" db="EMBL/GenBank/DDBJ databases">
        <title>Genome of the blue death feigning beetle - Asbolus verrucosus.</title>
        <authorList>
            <person name="Rider S.D."/>
        </authorList>
    </citation>
    <scope>NUCLEOTIDE SEQUENCE [LARGE SCALE GENOMIC DNA]</scope>
    <source>
        <strain evidence="12">Butters</strain>
        <tissue evidence="12">Head and leg muscle</tissue>
    </source>
</reference>
<keyword evidence="8 11" id="KW-0256">Endoplasmic reticulum</keyword>
<dbReference type="STRING" id="1661398.A0A482VI96"/>
<dbReference type="GO" id="GO:0004376">
    <property type="term" value="F:GPI mannosyltransferase activity"/>
    <property type="evidence" value="ECO:0007669"/>
    <property type="project" value="InterPro"/>
</dbReference>
<dbReference type="AlphaFoldDB" id="A0A482VI96"/>
<comment type="caution">
    <text evidence="12">The sequence shown here is derived from an EMBL/GenBank/DDBJ whole genome shotgun (WGS) entry which is preliminary data.</text>
</comment>
<dbReference type="Pfam" id="PF04188">
    <property type="entry name" value="Mannosyl_trans2"/>
    <property type="match status" value="1"/>
</dbReference>
<evidence type="ECO:0000256" key="11">
    <source>
        <dbReference type="RuleBase" id="RU363112"/>
    </source>
</evidence>
<evidence type="ECO:0000256" key="10">
    <source>
        <dbReference type="ARBA" id="ARBA00023136"/>
    </source>
</evidence>
<dbReference type="OrthoDB" id="10252502at2759"/>
<keyword evidence="7 11" id="KW-0812">Transmembrane</keyword>
<keyword evidence="5 11" id="KW-0328">Glycosyltransferase</keyword>
<dbReference type="EC" id="2.4.1.-" evidence="11"/>
<dbReference type="GO" id="GO:0031501">
    <property type="term" value="C:mannosyltransferase complex"/>
    <property type="evidence" value="ECO:0007669"/>
    <property type="project" value="TreeGrafter"/>
</dbReference>
<dbReference type="UniPathway" id="UPA00196"/>
<feature type="transmembrane region" description="Helical" evidence="11">
    <location>
        <begin position="142"/>
        <end position="163"/>
    </location>
</feature>
<feature type="transmembrane region" description="Helical" evidence="11">
    <location>
        <begin position="81"/>
        <end position="103"/>
    </location>
</feature>
<keyword evidence="13" id="KW-1185">Reference proteome</keyword>
<dbReference type="InterPro" id="IPR007315">
    <property type="entry name" value="PIG-V/Gpi18"/>
</dbReference>
<accession>A0A482VI96</accession>
<evidence type="ECO:0000313" key="12">
    <source>
        <dbReference type="EMBL" id="RZC32299.1"/>
    </source>
</evidence>
<evidence type="ECO:0000256" key="6">
    <source>
        <dbReference type="ARBA" id="ARBA00022679"/>
    </source>
</evidence>
<evidence type="ECO:0000256" key="7">
    <source>
        <dbReference type="ARBA" id="ARBA00022692"/>
    </source>
</evidence>
<comment type="function">
    <text evidence="11">Mannosyltransferase involved in glycosylphosphatidylinositol-anchor biosynthesis.</text>
</comment>
<comment type="similarity">
    <text evidence="3 11">Belongs to the PIGV family.</text>
</comment>
<evidence type="ECO:0000256" key="4">
    <source>
        <dbReference type="ARBA" id="ARBA00022502"/>
    </source>
</evidence>
<dbReference type="Proteomes" id="UP000292052">
    <property type="component" value="Unassembled WGS sequence"/>
</dbReference>
<gene>
    <name evidence="12" type="ORF">BDFB_009758</name>
</gene>
<protein>
    <recommendedName>
        <fullName evidence="11">GPI mannosyltransferase 2</fullName>
        <ecNumber evidence="11">2.4.1.-</ecNumber>
    </recommendedName>
</protein>
<feature type="transmembrane region" description="Helical" evidence="11">
    <location>
        <begin position="214"/>
        <end position="230"/>
    </location>
</feature>
<dbReference type="PANTHER" id="PTHR12468:SF2">
    <property type="entry name" value="GPI MANNOSYLTRANSFERASE 2"/>
    <property type="match status" value="1"/>
</dbReference>
<comment type="subcellular location">
    <subcellularLocation>
        <location evidence="1 11">Endoplasmic reticulum membrane</location>
        <topology evidence="1 11">Multi-pass membrane protein</topology>
    </subcellularLocation>
</comment>
<evidence type="ECO:0000256" key="8">
    <source>
        <dbReference type="ARBA" id="ARBA00022824"/>
    </source>
</evidence>
<keyword evidence="4 11" id="KW-0337">GPI-anchor biosynthesis</keyword>
<keyword evidence="10 11" id="KW-0472">Membrane</keyword>
<feature type="transmembrane region" description="Helical" evidence="11">
    <location>
        <begin position="454"/>
        <end position="477"/>
    </location>
</feature>
<evidence type="ECO:0000256" key="1">
    <source>
        <dbReference type="ARBA" id="ARBA00004477"/>
    </source>
</evidence>
<feature type="transmembrane region" description="Helical" evidence="11">
    <location>
        <begin position="242"/>
        <end position="265"/>
    </location>
</feature>
<feature type="transmembrane region" description="Helical" evidence="11">
    <location>
        <begin position="389"/>
        <end position="408"/>
    </location>
</feature>
<name>A0A482VI96_ASBVE</name>
<feature type="transmembrane region" description="Helical" evidence="11">
    <location>
        <begin position="109"/>
        <end position="130"/>
    </location>
</feature>
<feature type="transmembrane region" description="Helical" evidence="11">
    <location>
        <begin position="6"/>
        <end position="25"/>
    </location>
</feature>
<comment type="pathway">
    <text evidence="2 11">Glycolipid biosynthesis; glycosylphosphatidylinositol-anchor biosynthesis.</text>
</comment>
<sequence length="478" mass="55904">MSEREVIIKTALVSRLLLILLQYIANFIIPDHKADAFCYPKSGESGFIDELVIHLLGGFVRWDAQHFMHISRYGYTYEHSLAFFPFCPILVRYVVVILSYFIPFLDLDSLTLVVFVSINILSFILSAICLYELSIFILNKDIAYKATILFCYNPASVFFMAPYTESIFSYLTFKSMLNSILLYKKYCDLHCNLQIKDVVYIIPICLSTLTRSNGVLNIGFLVYVLICLYLKKVKLNENTFDTLLCSIKFIVLTSFLVFFCMIPFISFQMYAFKMFCTDFETNLPDFVLKQAKLENFVLPGTFSKHNQTWCFKQIPLAYSHVQSHYWKVGFLQYYELKQIPNFALAFPLVFIIVSNVLEFFKHFPKRFEMLFNFNLISQKDFRSNKFNPLMLVFIIHATALTVFCVFNIHVQVTTRMLCSASPVLYWFSVYYVSDLHEGIAFKKIFSGDCCTKEYFILVYFISYFVIGTIMFCNFLPWT</sequence>
<dbReference type="GO" id="GO:0005789">
    <property type="term" value="C:endoplasmic reticulum membrane"/>
    <property type="evidence" value="ECO:0007669"/>
    <property type="project" value="UniProtKB-SubCell"/>
</dbReference>
<keyword evidence="6 11" id="KW-0808">Transferase</keyword>
<dbReference type="GO" id="GO:0000009">
    <property type="term" value="F:alpha-1,6-mannosyltransferase activity"/>
    <property type="evidence" value="ECO:0007669"/>
    <property type="project" value="InterPro"/>
</dbReference>
<proteinExistence type="inferred from homology"/>
<keyword evidence="9 11" id="KW-1133">Transmembrane helix</keyword>
<feature type="transmembrane region" description="Helical" evidence="11">
    <location>
        <begin position="339"/>
        <end position="360"/>
    </location>
</feature>
<dbReference type="EMBL" id="QDEB01098220">
    <property type="protein sequence ID" value="RZC32299.1"/>
    <property type="molecule type" value="Genomic_DNA"/>
</dbReference>
<organism evidence="12 13">
    <name type="scientific">Asbolus verrucosus</name>
    <name type="common">Desert ironclad beetle</name>
    <dbReference type="NCBI Taxonomy" id="1661398"/>
    <lineage>
        <taxon>Eukaryota</taxon>
        <taxon>Metazoa</taxon>
        <taxon>Ecdysozoa</taxon>
        <taxon>Arthropoda</taxon>
        <taxon>Hexapoda</taxon>
        <taxon>Insecta</taxon>
        <taxon>Pterygota</taxon>
        <taxon>Neoptera</taxon>
        <taxon>Endopterygota</taxon>
        <taxon>Coleoptera</taxon>
        <taxon>Polyphaga</taxon>
        <taxon>Cucujiformia</taxon>
        <taxon>Tenebrionidae</taxon>
        <taxon>Pimeliinae</taxon>
        <taxon>Asbolus</taxon>
    </lineage>
</organism>
<evidence type="ECO:0000256" key="2">
    <source>
        <dbReference type="ARBA" id="ARBA00004687"/>
    </source>
</evidence>
<evidence type="ECO:0000313" key="13">
    <source>
        <dbReference type="Proteomes" id="UP000292052"/>
    </source>
</evidence>
<evidence type="ECO:0000256" key="3">
    <source>
        <dbReference type="ARBA" id="ARBA00008698"/>
    </source>
</evidence>